<accession>A0A840EUS8</accession>
<name>A0A840EUS8_9ACTN</name>
<proteinExistence type="predicted"/>
<reference evidence="1 2" key="1">
    <citation type="submission" date="2020-08" db="EMBL/GenBank/DDBJ databases">
        <title>Sequencing the genomes of 1000 actinobacteria strains.</title>
        <authorList>
            <person name="Klenk H.-P."/>
        </authorList>
    </citation>
    <scope>NUCLEOTIDE SEQUENCE [LARGE SCALE GENOMIC DNA]</scope>
    <source>
        <strain evidence="1 2">DSM 45298</strain>
    </source>
</reference>
<dbReference type="EMBL" id="JACIFP010000001">
    <property type="protein sequence ID" value="MBB4134063.1"/>
    <property type="molecule type" value="Genomic_DNA"/>
</dbReference>
<sequence length="165" mass="18265">MPEHRYYWETPTEGGWVPKQWEYGADSLDVEGVSTFSERFTRKMMRGMLKADAHESRTVSRRTAMTAVRRYEQARALAASGAPLRPAILIAVADTGLTVKTMSDGPSPLNDASVVIVTFDDVGGRFEAITVLGRTTFLDPARPLLVVDRPDDPIPMWAGRQALAR</sequence>
<dbReference type="Proteomes" id="UP000551501">
    <property type="component" value="Unassembled WGS sequence"/>
</dbReference>
<comment type="caution">
    <text evidence="1">The sequence shown here is derived from an EMBL/GenBank/DDBJ whole genome shotgun (WGS) entry which is preliminary data.</text>
</comment>
<dbReference type="AlphaFoldDB" id="A0A840EUS8"/>
<evidence type="ECO:0000313" key="2">
    <source>
        <dbReference type="Proteomes" id="UP000551501"/>
    </source>
</evidence>
<dbReference type="RefSeq" id="WP_183369291.1">
    <property type="nucleotide sequence ID" value="NZ_BAABHL010000048.1"/>
</dbReference>
<gene>
    <name evidence="1" type="ORF">BKA16_000615</name>
</gene>
<protein>
    <submittedName>
        <fullName evidence="1">Uncharacterized protein</fullName>
    </submittedName>
</protein>
<evidence type="ECO:0000313" key="1">
    <source>
        <dbReference type="EMBL" id="MBB4134063.1"/>
    </source>
</evidence>
<organism evidence="1 2">
    <name type="scientific">Gordonia humi</name>
    <dbReference type="NCBI Taxonomy" id="686429"/>
    <lineage>
        <taxon>Bacteria</taxon>
        <taxon>Bacillati</taxon>
        <taxon>Actinomycetota</taxon>
        <taxon>Actinomycetes</taxon>
        <taxon>Mycobacteriales</taxon>
        <taxon>Gordoniaceae</taxon>
        <taxon>Gordonia</taxon>
    </lineage>
</organism>
<keyword evidence="2" id="KW-1185">Reference proteome</keyword>